<dbReference type="AlphaFoldDB" id="A0A1L3SQE4"/>
<organism evidence="2 3">
    <name type="scientific">Aquibium oceanicum</name>
    <dbReference type="NCBI Taxonomy" id="1670800"/>
    <lineage>
        <taxon>Bacteria</taxon>
        <taxon>Pseudomonadati</taxon>
        <taxon>Pseudomonadota</taxon>
        <taxon>Alphaproteobacteria</taxon>
        <taxon>Hyphomicrobiales</taxon>
        <taxon>Phyllobacteriaceae</taxon>
        <taxon>Aquibium</taxon>
    </lineage>
</organism>
<reference evidence="3" key="1">
    <citation type="submission" date="2016-11" db="EMBL/GenBank/DDBJ databases">
        <title>Mesorhizobium oceanicum sp. nov., isolated from deep seawater in South China Sea.</title>
        <authorList>
            <person name="Fu G.-Y."/>
        </authorList>
    </citation>
    <scope>NUCLEOTIDE SEQUENCE [LARGE SCALE GENOMIC DNA]</scope>
    <source>
        <strain evidence="3">B7</strain>
    </source>
</reference>
<dbReference type="Gene3D" id="3.10.180.10">
    <property type="entry name" value="2,3-Dihydroxybiphenyl 1,2-Dioxygenase, domain 1"/>
    <property type="match status" value="2"/>
</dbReference>
<dbReference type="InterPro" id="IPR037523">
    <property type="entry name" value="VOC_core"/>
</dbReference>
<feature type="domain" description="VOC" evidence="1">
    <location>
        <begin position="141"/>
        <end position="259"/>
    </location>
</feature>
<dbReference type="PROSITE" id="PS51819">
    <property type="entry name" value="VOC"/>
    <property type="match status" value="2"/>
</dbReference>
<dbReference type="Pfam" id="PF00903">
    <property type="entry name" value="Glyoxalase"/>
    <property type="match status" value="1"/>
</dbReference>
<protein>
    <recommendedName>
        <fullName evidence="1">VOC domain-containing protein</fullName>
    </recommendedName>
</protein>
<evidence type="ECO:0000313" key="3">
    <source>
        <dbReference type="Proteomes" id="UP000182840"/>
    </source>
</evidence>
<dbReference type="InterPro" id="IPR004360">
    <property type="entry name" value="Glyas_Fos-R_dOase_dom"/>
</dbReference>
<feature type="domain" description="VOC" evidence="1">
    <location>
        <begin position="11"/>
        <end position="119"/>
    </location>
</feature>
<evidence type="ECO:0000259" key="1">
    <source>
        <dbReference type="PROSITE" id="PS51819"/>
    </source>
</evidence>
<proteinExistence type="predicted"/>
<dbReference type="OrthoDB" id="9803142at2"/>
<dbReference type="InterPro" id="IPR029068">
    <property type="entry name" value="Glyas_Bleomycin-R_OHBP_Dase"/>
</dbReference>
<accession>A0A1L3SQE4</accession>
<dbReference type="STRING" id="1670800.BSQ44_09920"/>
<dbReference type="EMBL" id="CP018171">
    <property type="protein sequence ID" value="APH71647.1"/>
    <property type="molecule type" value="Genomic_DNA"/>
</dbReference>
<keyword evidence="3" id="KW-1185">Reference proteome</keyword>
<dbReference type="RefSeq" id="WP_072603532.1">
    <property type="nucleotide sequence ID" value="NZ_CP018171.1"/>
</dbReference>
<gene>
    <name evidence="2" type="ORF">BSQ44_09920</name>
</gene>
<name>A0A1L3SQE4_9HYPH</name>
<sequence>MNYVAAQSGAYLHHLAFESSDPERLAGFYADVMQMDLQQVSDSEWRCEGPARRVVVVKGGDKTLAYAGLAVRDADALEGMRGRAKDCGLEIVPSPSPYLNPGAFGVRDNDGNLICFGLAGKDTVKTMGAPRPHHGGPIWGPLQHLTFASRDLEGFVDFYHRKLGFRMVDRVVREDGSLATVFVTSNHEHHTIACFQTSEAGVDHHSYEAGEWNYIRDWCDHFASRGIQLAWGPGRHGPGHNLFAFIVDPDGNWIEISAELEVIHDRPCEDWPQEPRTLNKWGWARMRS</sequence>
<dbReference type="KEGG" id="meso:BSQ44_09920"/>
<dbReference type="Proteomes" id="UP000182840">
    <property type="component" value="Chromosome"/>
</dbReference>
<evidence type="ECO:0000313" key="2">
    <source>
        <dbReference type="EMBL" id="APH71647.1"/>
    </source>
</evidence>
<dbReference type="SUPFAM" id="SSF54593">
    <property type="entry name" value="Glyoxalase/Bleomycin resistance protein/Dihydroxybiphenyl dioxygenase"/>
    <property type="match status" value="2"/>
</dbReference>